<organism evidence="2">
    <name type="scientific">Brassica campestris</name>
    <name type="common">Field mustard</name>
    <dbReference type="NCBI Taxonomy" id="3711"/>
    <lineage>
        <taxon>Eukaryota</taxon>
        <taxon>Viridiplantae</taxon>
        <taxon>Streptophyta</taxon>
        <taxon>Embryophyta</taxon>
        <taxon>Tracheophyta</taxon>
        <taxon>Spermatophyta</taxon>
        <taxon>Magnoliopsida</taxon>
        <taxon>eudicotyledons</taxon>
        <taxon>Gunneridae</taxon>
        <taxon>Pentapetalae</taxon>
        <taxon>rosids</taxon>
        <taxon>malvids</taxon>
        <taxon>Brassicales</taxon>
        <taxon>Brassicaceae</taxon>
        <taxon>Brassiceae</taxon>
        <taxon>Brassica</taxon>
    </lineage>
</organism>
<dbReference type="EMBL" id="LR031570">
    <property type="protein sequence ID" value="VDC71537.1"/>
    <property type="molecule type" value="Genomic_DNA"/>
</dbReference>
<proteinExistence type="predicted"/>
<evidence type="ECO:0000256" key="1">
    <source>
        <dbReference type="SAM" id="Phobius"/>
    </source>
</evidence>
<protein>
    <submittedName>
        <fullName evidence="2">Uncharacterized protein</fullName>
    </submittedName>
</protein>
<gene>
    <name evidence="2" type="ORF">BRAA05T21251Z</name>
</gene>
<name>A0A3P5YUW7_BRACM</name>
<feature type="transmembrane region" description="Helical" evidence="1">
    <location>
        <begin position="20"/>
        <end position="37"/>
    </location>
</feature>
<accession>A0A3P5YUW7</accession>
<keyword evidence="1" id="KW-1133">Transmembrane helix</keyword>
<sequence>MVLRETCNIFNRTLYTTTKHAKRMFNMLFIVITWLYVSLMNQKEKPSFCFSTILERSSLGDLRLS</sequence>
<reference evidence="2" key="1">
    <citation type="submission" date="2018-11" db="EMBL/GenBank/DDBJ databases">
        <authorList>
            <consortium name="Genoscope - CEA"/>
            <person name="William W."/>
        </authorList>
    </citation>
    <scope>NUCLEOTIDE SEQUENCE</scope>
</reference>
<keyword evidence="1" id="KW-0472">Membrane</keyword>
<keyword evidence="1" id="KW-0812">Transmembrane</keyword>
<evidence type="ECO:0000313" key="2">
    <source>
        <dbReference type="EMBL" id="VDC71537.1"/>
    </source>
</evidence>
<dbReference type="AlphaFoldDB" id="A0A3P5YUW7"/>